<comment type="caution">
    <text evidence="2">The sequence shown here is derived from an EMBL/GenBank/DDBJ whole genome shotgun (WGS) entry which is preliminary data.</text>
</comment>
<protein>
    <submittedName>
        <fullName evidence="2">GNAT family N-acetyltransferase</fullName>
    </submittedName>
</protein>
<dbReference type="AlphaFoldDB" id="A0A2J6NPP7"/>
<reference evidence="2 3" key="1">
    <citation type="submission" date="2017-09" db="EMBL/GenBank/DDBJ databases">
        <title>Bacterial strain isolated from the female urinary microbiota.</title>
        <authorList>
            <person name="Thomas-White K."/>
            <person name="Kumar N."/>
            <person name="Forster S."/>
            <person name="Putonti C."/>
            <person name="Lawley T."/>
            <person name="Wolfe A.J."/>
        </authorList>
    </citation>
    <scope>NUCLEOTIDE SEQUENCE [LARGE SCALE GENOMIC DNA]</scope>
    <source>
        <strain evidence="2 3">UMB0683</strain>
    </source>
</reference>
<dbReference type="Pfam" id="PF00583">
    <property type="entry name" value="Acetyltransf_1"/>
    <property type="match status" value="1"/>
</dbReference>
<evidence type="ECO:0000259" key="1">
    <source>
        <dbReference type="PROSITE" id="PS51186"/>
    </source>
</evidence>
<dbReference type="PROSITE" id="PS51186">
    <property type="entry name" value="GNAT"/>
    <property type="match status" value="1"/>
</dbReference>
<keyword evidence="2" id="KW-0808">Transferase</keyword>
<dbReference type="InterPro" id="IPR050276">
    <property type="entry name" value="MshD_Acetyltransferase"/>
</dbReference>
<dbReference type="OrthoDB" id="9796381at2"/>
<accession>A0A2J6NPP7</accession>
<dbReference type="PANTHER" id="PTHR43617">
    <property type="entry name" value="L-AMINO ACID N-ACETYLTRANSFERASE"/>
    <property type="match status" value="1"/>
</dbReference>
<dbReference type="InterPro" id="IPR016181">
    <property type="entry name" value="Acyl_CoA_acyltransferase"/>
</dbReference>
<dbReference type="PANTHER" id="PTHR43617:SF20">
    <property type="entry name" value="N-ALPHA-ACETYLTRANSFERASE RIMI"/>
    <property type="match status" value="1"/>
</dbReference>
<dbReference type="RefSeq" id="WP_104687859.1">
    <property type="nucleotide sequence ID" value="NZ_JBKTHY010000003.1"/>
</dbReference>
<gene>
    <name evidence="2" type="ORF">CK797_00435</name>
</gene>
<feature type="domain" description="N-acetyltransferase" evidence="1">
    <location>
        <begin position="4"/>
        <end position="175"/>
    </location>
</feature>
<evidence type="ECO:0000313" key="2">
    <source>
        <dbReference type="EMBL" id="PMB83298.1"/>
    </source>
</evidence>
<name>A0A2J6NPP7_9LACO</name>
<proteinExistence type="predicted"/>
<dbReference type="SUPFAM" id="SSF55729">
    <property type="entry name" value="Acyl-CoA N-acyltransferases (Nat)"/>
    <property type="match status" value="1"/>
</dbReference>
<dbReference type="EMBL" id="PNFV01000001">
    <property type="protein sequence ID" value="PMB83298.1"/>
    <property type="molecule type" value="Genomic_DNA"/>
</dbReference>
<sequence>MAQISIRHSTSADLDQIMKIVDDAKMLLKKEGSPQWQDGHPSREMFAADIKDQTNWVLTVGNEIAGTATLQSTPEPTYSEIRDGAWQIIDQPYATIHRVAISSSFRGQHLGKYLFSNLISMGQVQGIKNFRLDTYPKNTRMQHLAESFGFVKRGQVLVDDKIDPHRIAFELNIAD</sequence>
<dbReference type="Proteomes" id="UP000239920">
    <property type="component" value="Unassembled WGS sequence"/>
</dbReference>
<dbReference type="GO" id="GO:0016747">
    <property type="term" value="F:acyltransferase activity, transferring groups other than amino-acyl groups"/>
    <property type="evidence" value="ECO:0007669"/>
    <property type="project" value="InterPro"/>
</dbReference>
<dbReference type="Gene3D" id="3.40.630.30">
    <property type="match status" value="1"/>
</dbReference>
<organism evidence="2 3">
    <name type="scientific">Limosilactobacillus pontis</name>
    <dbReference type="NCBI Taxonomy" id="35787"/>
    <lineage>
        <taxon>Bacteria</taxon>
        <taxon>Bacillati</taxon>
        <taxon>Bacillota</taxon>
        <taxon>Bacilli</taxon>
        <taxon>Lactobacillales</taxon>
        <taxon>Lactobacillaceae</taxon>
        <taxon>Limosilactobacillus</taxon>
    </lineage>
</organism>
<dbReference type="CDD" id="cd04301">
    <property type="entry name" value="NAT_SF"/>
    <property type="match status" value="1"/>
</dbReference>
<dbReference type="InterPro" id="IPR000182">
    <property type="entry name" value="GNAT_dom"/>
</dbReference>
<evidence type="ECO:0000313" key="3">
    <source>
        <dbReference type="Proteomes" id="UP000239920"/>
    </source>
</evidence>